<dbReference type="EMBL" id="BGZK01001207">
    <property type="protein sequence ID" value="GBP74414.1"/>
    <property type="molecule type" value="Genomic_DNA"/>
</dbReference>
<keyword evidence="2" id="KW-1185">Reference proteome</keyword>
<evidence type="ECO:0000313" key="1">
    <source>
        <dbReference type="EMBL" id="GBP74414.1"/>
    </source>
</evidence>
<organism evidence="1 2">
    <name type="scientific">Eumeta variegata</name>
    <name type="common">Bagworm moth</name>
    <name type="synonym">Eumeta japonica</name>
    <dbReference type="NCBI Taxonomy" id="151549"/>
    <lineage>
        <taxon>Eukaryota</taxon>
        <taxon>Metazoa</taxon>
        <taxon>Ecdysozoa</taxon>
        <taxon>Arthropoda</taxon>
        <taxon>Hexapoda</taxon>
        <taxon>Insecta</taxon>
        <taxon>Pterygota</taxon>
        <taxon>Neoptera</taxon>
        <taxon>Endopterygota</taxon>
        <taxon>Lepidoptera</taxon>
        <taxon>Glossata</taxon>
        <taxon>Ditrysia</taxon>
        <taxon>Tineoidea</taxon>
        <taxon>Psychidae</taxon>
        <taxon>Oiketicinae</taxon>
        <taxon>Eumeta</taxon>
    </lineage>
</organism>
<comment type="caution">
    <text evidence="1">The sequence shown here is derived from an EMBL/GenBank/DDBJ whole genome shotgun (WGS) entry which is preliminary data.</text>
</comment>
<gene>
    <name evidence="1" type="ORF">EVAR_60564_1</name>
</gene>
<name>A0A4C1YHE2_EUMVA</name>
<dbReference type="Proteomes" id="UP000299102">
    <property type="component" value="Unassembled WGS sequence"/>
</dbReference>
<evidence type="ECO:0000313" key="2">
    <source>
        <dbReference type="Proteomes" id="UP000299102"/>
    </source>
</evidence>
<accession>A0A4C1YHE2</accession>
<sequence>MKSKNKEIRDYWTATFTLPNRAKWCEVRAGRPYQHFKRTGDWNFEEHRHVSMELVKLTSVNKQRTAVGKCTQNRYLLPSSQQATRARALLGMSHDPTDQRDALIEITVITAARRLTATCERRDIQHRKMIS</sequence>
<reference evidence="1 2" key="1">
    <citation type="journal article" date="2019" name="Commun. Biol.">
        <title>The bagworm genome reveals a unique fibroin gene that provides high tensile strength.</title>
        <authorList>
            <person name="Kono N."/>
            <person name="Nakamura H."/>
            <person name="Ohtoshi R."/>
            <person name="Tomita M."/>
            <person name="Numata K."/>
            <person name="Arakawa K."/>
        </authorList>
    </citation>
    <scope>NUCLEOTIDE SEQUENCE [LARGE SCALE GENOMIC DNA]</scope>
</reference>
<proteinExistence type="predicted"/>
<protein>
    <submittedName>
        <fullName evidence="1">Uncharacterized protein</fullName>
    </submittedName>
</protein>
<dbReference type="AlphaFoldDB" id="A0A4C1YHE2"/>